<dbReference type="PANTHER" id="PTHR36154">
    <property type="entry name" value="DNA-BINDING TRANSCRIPTIONAL ACTIVATOR ALPA"/>
    <property type="match status" value="1"/>
</dbReference>
<dbReference type="RefSeq" id="WP_180312549.1">
    <property type="nucleotide sequence ID" value="NZ_CP135052.1"/>
</dbReference>
<dbReference type="InterPro" id="IPR010260">
    <property type="entry name" value="AlpA"/>
</dbReference>
<evidence type="ECO:0000313" key="1">
    <source>
        <dbReference type="EMBL" id="WNK25601.1"/>
    </source>
</evidence>
<dbReference type="Pfam" id="PF05930">
    <property type="entry name" value="Phage_AlpA"/>
    <property type="match status" value="1"/>
</dbReference>
<dbReference type="PANTHER" id="PTHR36154:SF1">
    <property type="entry name" value="DNA-BINDING TRANSCRIPTIONAL ACTIVATOR ALPA"/>
    <property type="match status" value="1"/>
</dbReference>
<accession>A0ABY9ZCX8</accession>
<reference evidence="1" key="1">
    <citation type="journal article" date="2023" name="Microbiol. Spectr.">
        <title>Whole-genome sequencing provides insights into a novel species: Providencia hangzhouensis associated with urinary tract infections.</title>
        <authorList>
            <person name="Dong X."/>
            <person name="Yu Y."/>
            <person name="Liu J."/>
            <person name="Cao D."/>
            <person name="Xiang Y."/>
            <person name="Bi K."/>
            <person name="Yuan X."/>
            <person name="Li S."/>
            <person name="Wu T."/>
            <person name="Zhang Y."/>
        </authorList>
    </citation>
    <scope>NUCLEOTIDE SEQUENCE</scope>
    <source>
        <strain evidence="1">PR-310</strain>
    </source>
</reference>
<evidence type="ECO:0000313" key="2">
    <source>
        <dbReference type="Proteomes" id="UP001163184"/>
    </source>
</evidence>
<name>A0ABY9ZCX8_9GAMM</name>
<protein>
    <submittedName>
        <fullName evidence="1">AlpA family phage regulatory protein</fullName>
    </submittedName>
</protein>
<keyword evidence="2" id="KW-1185">Reference proteome</keyword>
<organism evidence="1 2">
    <name type="scientific">Providencia hangzhouensis</name>
    <dbReference type="NCBI Taxonomy" id="3031799"/>
    <lineage>
        <taxon>Bacteria</taxon>
        <taxon>Pseudomonadati</taxon>
        <taxon>Pseudomonadota</taxon>
        <taxon>Gammaproteobacteria</taxon>
        <taxon>Enterobacterales</taxon>
        <taxon>Morganellaceae</taxon>
        <taxon>Providencia</taxon>
    </lineage>
</organism>
<dbReference type="EMBL" id="CP135052">
    <property type="protein sequence ID" value="WNK25601.1"/>
    <property type="molecule type" value="Genomic_DNA"/>
</dbReference>
<dbReference type="GeneID" id="92274176"/>
<dbReference type="InterPro" id="IPR052931">
    <property type="entry name" value="Prophage_regulatory_activator"/>
</dbReference>
<proteinExistence type="predicted"/>
<dbReference type="Proteomes" id="UP001163184">
    <property type="component" value="Chromosome"/>
</dbReference>
<sequence length="72" mass="8421">MISHTQTMKILRLPAVIAKIGIKRATIYDWLNPKSKRYDPTFPKQRQLGKQSVGWVELELDEWLLQREIATA</sequence>
<dbReference type="Gene3D" id="1.10.238.160">
    <property type="match status" value="1"/>
</dbReference>
<gene>
    <name evidence="1" type="ORF">PZ638_06905</name>
</gene>